<dbReference type="EMBL" id="BLKM01002316">
    <property type="protein sequence ID" value="GFG40646.1"/>
    <property type="molecule type" value="Genomic_DNA"/>
</dbReference>
<dbReference type="PROSITE" id="PS00028">
    <property type="entry name" value="ZINC_FINGER_C2H2_1"/>
    <property type="match status" value="1"/>
</dbReference>
<sequence length="138" mass="16061">MGHLAEQHPRTRERHHCLLCERSFPTAERYKLHLSGRTHHHLELTQRRTIHTLFSIFTGHNCPVLTPLSESELAGLKWFPVEPGTIHFYHQATPLQRAVQVIHFISCNRMKICVFWNILVPYQLAINDSAPLNIPEDL</sequence>
<protein>
    <recommendedName>
        <fullName evidence="1">C2H2-type domain-containing protein</fullName>
    </recommendedName>
</protein>
<dbReference type="InterPro" id="IPR013087">
    <property type="entry name" value="Znf_C2H2_type"/>
</dbReference>
<gene>
    <name evidence="2" type="ORF">Cfor_06683</name>
</gene>
<evidence type="ECO:0000313" key="3">
    <source>
        <dbReference type="Proteomes" id="UP000502823"/>
    </source>
</evidence>
<evidence type="ECO:0000313" key="2">
    <source>
        <dbReference type="EMBL" id="GFG40646.1"/>
    </source>
</evidence>
<dbReference type="OrthoDB" id="7701774at2759"/>
<accession>A0A6L2Q7E8</accession>
<evidence type="ECO:0000259" key="1">
    <source>
        <dbReference type="PROSITE" id="PS00028"/>
    </source>
</evidence>
<dbReference type="InParanoid" id="A0A6L2Q7E8"/>
<name>A0A6L2Q7E8_COPFO</name>
<proteinExistence type="predicted"/>
<dbReference type="AlphaFoldDB" id="A0A6L2Q7E8"/>
<organism evidence="2 3">
    <name type="scientific">Coptotermes formosanus</name>
    <name type="common">Formosan subterranean termite</name>
    <dbReference type="NCBI Taxonomy" id="36987"/>
    <lineage>
        <taxon>Eukaryota</taxon>
        <taxon>Metazoa</taxon>
        <taxon>Ecdysozoa</taxon>
        <taxon>Arthropoda</taxon>
        <taxon>Hexapoda</taxon>
        <taxon>Insecta</taxon>
        <taxon>Pterygota</taxon>
        <taxon>Neoptera</taxon>
        <taxon>Polyneoptera</taxon>
        <taxon>Dictyoptera</taxon>
        <taxon>Blattodea</taxon>
        <taxon>Blattoidea</taxon>
        <taxon>Termitoidae</taxon>
        <taxon>Rhinotermitidae</taxon>
        <taxon>Coptotermes</taxon>
    </lineage>
</organism>
<comment type="caution">
    <text evidence="2">The sequence shown here is derived from an EMBL/GenBank/DDBJ whole genome shotgun (WGS) entry which is preliminary data.</text>
</comment>
<keyword evidence="3" id="KW-1185">Reference proteome</keyword>
<feature type="domain" description="C2H2-type" evidence="1">
    <location>
        <begin position="17"/>
        <end position="39"/>
    </location>
</feature>
<dbReference type="Proteomes" id="UP000502823">
    <property type="component" value="Unassembled WGS sequence"/>
</dbReference>
<reference evidence="3" key="1">
    <citation type="submission" date="2020-01" db="EMBL/GenBank/DDBJ databases">
        <title>Draft genome sequence of the Termite Coptotermes fromosanus.</title>
        <authorList>
            <person name="Itakura S."/>
            <person name="Yosikawa Y."/>
            <person name="Umezawa K."/>
        </authorList>
    </citation>
    <scope>NUCLEOTIDE SEQUENCE [LARGE SCALE GENOMIC DNA]</scope>
</reference>